<dbReference type="InterPro" id="IPR052371">
    <property type="entry name" value="BFD-associated_ferredoxin"/>
</dbReference>
<keyword evidence="4" id="KW-0249">Electron transport</keyword>
<gene>
    <name evidence="11" type="ORF">VCB98_05315</name>
</gene>
<dbReference type="AlphaFoldDB" id="A0AAP6JER1"/>
<evidence type="ECO:0000256" key="1">
    <source>
        <dbReference type="ARBA" id="ARBA00022448"/>
    </source>
</evidence>
<reference evidence="11 12" key="1">
    <citation type="submission" date="2023-12" db="EMBL/GenBank/DDBJ databases">
        <title>Whole-genome sequencing of halo(alkali)philic microorganisms from hypersaline lakes.</title>
        <authorList>
            <person name="Sorokin D.Y."/>
            <person name="Merkel A.Y."/>
            <person name="Messina E."/>
            <person name="Yakimov M."/>
        </authorList>
    </citation>
    <scope>NUCLEOTIDE SEQUENCE [LARGE SCALE GENOMIC DNA]</scope>
    <source>
        <strain evidence="11 12">AB-CW1</strain>
    </source>
</reference>
<evidence type="ECO:0000256" key="2">
    <source>
        <dbReference type="ARBA" id="ARBA00022714"/>
    </source>
</evidence>
<dbReference type="Pfam" id="PF04324">
    <property type="entry name" value="Fer2_BFD"/>
    <property type="match status" value="1"/>
</dbReference>
<keyword evidence="12" id="KW-1185">Reference proteome</keyword>
<evidence type="ECO:0000256" key="8">
    <source>
        <dbReference type="ARBA" id="ARBA00039386"/>
    </source>
</evidence>
<comment type="caution">
    <text evidence="11">The sequence shown here is derived from an EMBL/GenBank/DDBJ whole genome shotgun (WGS) entry which is preliminary data.</text>
</comment>
<name>A0AAP6JER1_9GAMM</name>
<keyword evidence="2" id="KW-0001">2Fe-2S</keyword>
<dbReference type="Gene3D" id="1.10.10.1100">
    <property type="entry name" value="BFD-like [2Fe-2S]-binding domain"/>
    <property type="match status" value="1"/>
</dbReference>
<dbReference type="InterPro" id="IPR041854">
    <property type="entry name" value="BFD-like_2Fe2S-bd_dom_sf"/>
</dbReference>
<proteinExistence type="inferred from homology"/>
<evidence type="ECO:0000256" key="4">
    <source>
        <dbReference type="ARBA" id="ARBA00022982"/>
    </source>
</evidence>
<keyword evidence="6" id="KW-0411">Iron-sulfur</keyword>
<evidence type="ECO:0000259" key="10">
    <source>
        <dbReference type="Pfam" id="PF04324"/>
    </source>
</evidence>
<accession>A0AAP6JER1</accession>
<dbReference type="EMBL" id="JAYGII010000007">
    <property type="protein sequence ID" value="MEA5445232.1"/>
    <property type="molecule type" value="Genomic_DNA"/>
</dbReference>
<keyword evidence="5" id="KW-0408">Iron</keyword>
<evidence type="ECO:0000256" key="5">
    <source>
        <dbReference type="ARBA" id="ARBA00023004"/>
    </source>
</evidence>
<comment type="similarity">
    <text evidence="9">Belongs to the Bfd family.</text>
</comment>
<keyword evidence="3" id="KW-0479">Metal-binding</keyword>
<keyword evidence="1" id="KW-0813">Transport</keyword>
<protein>
    <recommendedName>
        <fullName evidence="8">Bacterioferritin-associated ferredoxin</fullName>
    </recommendedName>
</protein>
<organism evidence="11 12">
    <name type="scientific">Natronospira elongata</name>
    <dbReference type="NCBI Taxonomy" id="3110268"/>
    <lineage>
        <taxon>Bacteria</taxon>
        <taxon>Pseudomonadati</taxon>
        <taxon>Pseudomonadota</taxon>
        <taxon>Gammaproteobacteria</taxon>
        <taxon>Natronospirales</taxon>
        <taxon>Natronospiraceae</taxon>
        <taxon>Natronospira</taxon>
    </lineage>
</organism>
<feature type="domain" description="BFD-like [2Fe-2S]-binding" evidence="10">
    <location>
        <begin position="2"/>
        <end position="47"/>
    </location>
</feature>
<evidence type="ECO:0000256" key="6">
    <source>
        <dbReference type="ARBA" id="ARBA00023014"/>
    </source>
</evidence>
<dbReference type="PANTHER" id="PTHR37424:SF1">
    <property type="entry name" value="BACTERIOFERRITIN-ASSOCIATED FERREDOXIN"/>
    <property type="match status" value="1"/>
</dbReference>
<comment type="cofactor">
    <cofactor evidence="7">
        <name>[2Fe-2S] cluster</name>
        <dbReference type="ChEBI" id="CHEBI:190135"/>
    </cofactor>
</comment>
<evidence type="ECO:0000256" key="3">
    <source>
        <dbReference type="ARBA" id="ARBA00022723"/>
    </source>
</evidence>
<evidence type="ECO:0000256" key="7">
    <source>
        <dbReference type="ARBA" id="ARBA00034078"/>
    </source>
</evidence>
<dbReference type="GO" id="GO:0046872">
    <property type="term" value="F:metal ion binding"/>
    <property type="evidence" value="ECO:0007669"/>
    <property type="project" value="UniProtKB-KW"/>
</dbReference>
<dbReference type="GO" id="GO:0051537">
    <property type="term" value="F:2 iron, 2 sulfur cluster binding"/>
    <property type="evidence" value="ECO:0007669"/>
    <property type="project" value="UniProtKB-KW"/>
</dbReference>
<evidence type="ECO:0000256" key="9">
    <source>
        <dbReference type="ARBA" id="ARBA00046332"/>
    </source>
</evidence>
<dbReference type="PANTHER" id="PTHR37424">
    <property type="entry name" value="BACTERIOFERRITIN-ASSOCIATED FERREDOXIN"/>
    <property type="match status" value="1"/>
</dbReference>
<dbReference type="Proteomes" id="UP001302316">
    <property type="component" value="Unassembled WGS sequence"/>
</dbReference>
<dbReference type="RefSeq" id="WP_346050862.1">
    <property type="nucleotide sequence ID" value="NZ_JAYGII010000007.1"/>
</dbReference>
<sequence>MYVCVCNAVSDRAILAAIDEGAHSLPCLMDRLGVATACGTCEEAVREQLVSRLRQLGKHSLLEAVAA</sequence>
<dbReference type="InterPro" id="IPR007419">
    <property type="entry name" value="BFD-like_2Fe2S-bd_dom"/>
</dbReference>
<evidence type="ECO:0000313" key="11">
    <source>
        <dbReference type="EMBL" id="MEA5445232.1"/>
    </source>
</evidence>
<evidence type="ECO:0000313" key="12">
    <source>
        <dbReference type="Proteomes" id="UP001302316"/>
    </source>
</evidence>